<evidence type="ECO:0000313" key="5">
    <source>
        <dbReference type="EMBL" id="SSX05886.1"/>
    </source>
</evidence>
<dbReference type="InterPro" id="IPR040154">
    <property type="entry name" value="Biotinidase/VNN"/>
</dbReference>
<comment type="similarity">
    <text evidence="1">Belongs to the carbon-nitrogen hydrolase superfamily. BTD/VNN family.</text>
</comment>
<protein>
    <submittedName>
        <fullName evidence="6">CSON013248 protein</fullName>
    </submittedName>
</protein>
<reference evidence="5" key="1">
    <citation type="submission" date="2018-04" db="EMBL/GenBank/DDBJ databases">
        <authorList>
            <person name="Go L.Y."/>
            <person name="Mitchell J.A."/>
        </authorList>
    </citation>
    <scope>NUCLEOTIDE SEQUENCE</scope>
    <source>
        <tissue evidence="5">Whole organism</tissue>
    </source>
</reference>
<evidence type="ECO:0000256" key="2">
    <source>
        <dbReference type="ARBA" id="ARBA00022801"/>
    </source>
</evidence>
<name>A0A336M7R1_CULSO</name>
<dbReference type="Pfam" id="PF00795">
    <property type="entry name" value="CN_hydrolase"/>
    <property type="match status" value="1"/>
</dbReference>
<dbReference type="PANTHER" id="PTHR10609:SF14">
    <property type="entry name" value="BIOTINIDASE"/>
    <property type="match status" value="1"/>
</dbReference>
<dbReference type="PROSITE" id="PS50263">
    <property type="entry name" value="CN_HYDROLASE"/>
    <property type="match status" value="1"/>
</dbReference>
<dbReference type="GO" id="GO:0016787">
    <property type="term" value="F:hydrolase activity"/>
    <property type="evidence" value="ECO:0007669"/>
    <property type="project" value="UniProtKB-KW"/>
</dbReference>
<evidence type="ECO:0000259" key="4">
    <source>
        <dbReference type="PROSITE" id="PS50263"/>
    </source>
</evidence>
<accession>A0A336M7R1</accession>
<sequence length="500" mass="56128">MILKSLVLCSVILIIGIEALSTEDSPTYIAGAVEYEKIRYVTQPRREADENLNEYTKIILAPETKDVDILVFPESSLNNIQTAAYVPDPKNAVIPCDLKGKEDIYDVMLKNVSCAAQKTKKYVLINLTEKSDCIESSETSNCPEDKIKRYNTNVVFDRNGAVISTYRKVNLFGEAGISRPDKPESIPFKTDFGVTFGQFICFDLMFEKPAVELARSGITDFLFSTMWFSELPFLSAVQAQLGWAYKHGVNFIGSGASFPLIGSTGTGIYHGKFGALDAVMNYISSTKVYIAEVPKIGPNSPAPSPSSKIQRYDPVDMLKLKLKRDQLDVYNTTLINFSASKQTHEICHDGFCCNFNLNIDVLPDKANQDSPFYLYRMAAYNGLRTFDGFADGAVKVCAIFACTDDTLASCGKRHTMPVHDKVQFNSIELKTVYDKMDNTLFMPNTLDASIMPFESTEYEYEERAREDGKIEIYMKLLESKTDLLTFAIYSRNFDRDPVKK</sequence>
<feature type="domain" description="CN hydrolase" evidence="4">
    <location>
        <begin position="28"/>
        <end position="295"/>
    </location>
</feature>
<evidence type="ECO:0000313" key="6">
    <source>
        <dbReference type="EMBL" id="SSX26245.1"/>
    </source>
</evidence>
<evidence type="ECO:0000256" key="1">
    <source>
        <dbReference type="ARBA" id="ARBA00008225"/>
    </source>
</evidence>
<proteinExistence type="inferred from homology"/>
<evidence type="ECO:0000256" key="3">
    <source>
        <dbReference type="SAM" id="SignalP"/>
    </source>
</evidence>
<dbReference type="Pfam" id="PF19018">
    <property type="entry name" value="Vanin_C"/>
    <property type="match status" value="1"/>
</dbReference>
<dbReference type="VEuPathDB" id="VectorBase:CSON013248"/>
<dbReference type="PANTHER" id="PTHR10609">
    <property type="entry name" value="BIOTINIDASE-RELATED"/>
    <property type="match status" value="1"/>
</dbReference>
<dbReference type="InterPro" id="IPR043957">
    <property type="entry name" value="Vanin_C"/>
</dbReference>
<dbReference type="AlphaFoldDB" id="A0A336M7R1"/>
<dbReference type="InterPro" id="IPR003010">
    <property type="entry name" value="C-N_Hydrolase"/>
</dbReference>
<dbReference type="InterPro" id="IPR036526">
    <property type="entry name" value="C-N_Hydrolase_sf"/>
</dbReference>
<organism evidence="6">
    <name type="scientific">Culicoides sonorensis</name>
    <name type="common">Biting midge</name>
    <dbReference type="NCBI Taxonomy" id="179676"/>
    <lineage>
        <taxon>Eukaryota</taxon>
        <taxon>Metazoa</taxon>
        <taxon>Ecdysozoa</taxon>
        <taxon>Arthropoda</taxon>
        <taxon>Hexapoda</taxon>
        <taxon>Insecta</taxon>
        <taxon>Pterygota</taxon>
        <taxon>Neoptera</taxon>
        <taxon>Endopterygota</taxon>
        <taxon>Diptera</taxon>
        <taxon>Nematocera</taxon>
        <taxon>Chironomoidea</taxon>
        <taxon>Ceratopogonidae</taxon>
        <taxon>Ceratopogoninae</taxon>
        <taxon>Culicoides</taxon>
        <taxon>Monoculicoides</taxon>
    </lineage>
</organism>
<dbReference type="OMA" id="FGFNPVQ"/>
<dbReference type="EMBL" id="UFQS01000661">
    <property type="protein sequence ID" value="SSX05886.1"/>
    <property type="molecule type" value="Genomic_DNA"/>
</dbReference>
<gene>
    <name evidence="6" type="primary">CSON013248</name>
</gene>
<dbReference type="EMBL" id="UFQT01000661">
    <property type="protein sequence ID" value="SSX26245.1"/>
    <property type="molecule type" value="Genomic_DNA"/>
</dbReference>
<keyword evidence="2" id="KW-0378">Hydrolase</keyword>
<feature type="signal peptide" evidence="3">
    <location>
        <begin position="1"/>
        <end position="19"/>
    </location>
</feature>
<reference evidence="6" key="2">
    <citation type="submission" date="2018-07" db="EMBL/GenBank/DDBJ databases">
        <authorList>
            <person name="Quirk P.G."/>
            <person name="Krulwich T.A."/>
        </authorList>
    </citation>
    <scope>NUCLEOTIDE SEQUENCE</scope>
</reference>
<dbReference type="Gene3D" id="3.60.110.10">
    <property type="entry name" value="Carbon-nitrogen hydrolase"/>
    <property type="match status" value="1"/>
</dbReference>
<keyword evidence="3" id="KW-0732">Signal</keyword>
<feature type="chain" id="PRO_5033343156" evidence="3">
    <location>
        <begin position="20"/>
        <end position="500"/>
    </location>
</feature>
<dbReference type="SUPFAM" id="SSF56317">
    <property type="entry name" value="Carbon-nitrogen hydrolase"/>
    <property type="match status" value="1"/>
</dbReference>